<sequence length="276" mass="30878">MGNIFSPSQPQTSLSASSPKSSVSPGDDKDTSAPNKGEAGPEDAESQQEVHPSQQNDATPPRPATRSIPKPRHSGRKRHKPTYLLISQRELASKKYAEESSNQADRNFVKDDDFKARRDEEHQGHEIFHDFLKPSGWRHTKTASLKSGFVFLAQGSSAETAEEGETKFYSYQDICRKWKSDKAFREMYEDAGSEDEADTTQTSSNRDRLGKPTPKEVPIAAGTPTKITEERRTAEETRGVTPKRKVRSKRGYSPSPTKRPRTTRSASKTTRSSSRY</sequence>
<proteinExistence type="predicted"/>
<feature type="compositionally biased region" description="Basic residues" evidence="1">
    <location>
        <begin position="241"/>
        <end position="250"/>
    </location>
</feature>
<feature type="compositionally biased region" description="Acidic residues" evidence="1">
    <location>
        <begin position="189"/>
        <end position="198"/>
    </location>
</feature>
<evidence type="ECO:0000313" key="2">
    <source>
        <dbReference type="EMBL" id="CAJ1954811.1"/>
    </source>
</evidence>
<feature type="compositionally biased region" description="Basic and acidic residues" evidence="1">
    <location>
        <begin position="227"/>
        <end position="238"/>
    </location>
</feature>
<feature type="compositionally biased region" description="Low complexity" evidence="1">
    <location>
        <begin position="13"/>
        <end position="24"/>
    </location>
</feature>
<feature type="region of interest" description="Disordered" evidence="1">
    <location>
        <begin position="1"/>
        <end position="84"/>
    </location>
</feature>
<keyword evidence="3" id="KW-1185">Reference proteome</keyword>
<dbReference type="EMBL" id="CAKOGP040001870">
    <property type="protein sequence ID" value="CAJ1954811.1"/>
    <property type="molecule type" value="Genomic_DNA"/>
</dbReference>
<evidence type="ECO:0000313" key="3">
    <source>
        <dbReference type="Proteomes" id="UP001295423"/>
    </source>
</evidence>
<accession>A0AAD2FWL5</accession>
<feature type="region of interest" description="Disordered" evidence="1">
    <location>
        <begin position="188"/>
        <end position="276"/>
    </location>
</feature>
<dbReference type="AlphaFoldDB" id="A0AAD2FWL5"/>
<dbReference type="Proteomes" id="UP001295423">
    <property type="component" value="Unassembled WGS sequence"/>
</dbReference>
<comment type="caution">
    <text evidence="2">The sequence shown here is derived from an EMBL/GenBank/DDBJ whole genome shotgun (WGS) entry which is preliminary data.</text>
</comment>
<organism evidence="2 3">
    <name type="scientific">Cylindrotheca closterium</name>
    <dbReference type="NCBI Taxonomy" id="2856"/>
    <lineage>
        <taxon>Eukaryota</taxon>
        <taxon>Sar</taxon>
        <taxon>Stramenopiles</taxon>
        <taxon>Ochrophyta</taxon>
        <taxon>Bacillariophyta</taxon>
        <taxon>Bacillariophyceae</taxon>
        <taxon>Bacillariophycidae</taxon>
        <taxon>Bacillariales</taxon>
        <taxon>Bacillariaceae</taxon>
        <taxon>Cylindrotheca</taxon>
    </lineage>
</organism>
<gene>
    <name evidence="2" type="ORF">CYCCA115_LOCUS15403</name>
</gene>
<feature type="compositionally biased region" description="Basic residues" evidence="1">
    <location>
        <begin position="69"/>
        <end position="81"/>
    </location>
</feature>
<name>A0AAD2FWL5_9STRA</name>
<protein>
    <submittedName>
        <fullName evidence="2">Uncharacterized protein</fullName>
    </submittedName>
</protein>
<reference evidence="2" key="1">
    <citation type="submission" date="2023-08" db="EMBL/GenBank/DDBJ databases">
        <authorList>
            <person name="Audoor S."/>
            <person name="Bilcke G."/>
        </authorList>
    </citation>
    <scope>NUCLEOTIDE SEQUENCE</scope>
</reference>
<feature type="compositionally biased region" description="Low complexity" evidence="1">
    <location>
        <begin position="263"/>
        <end position="276"/>
    </location>
</feature>
<feature type="compositionally biased region" description="Basic and acidic residues" evidence="1">
    <location>
        <begin position="205"/>
        <end position="214"/>
    </location>
</feature>
<evidence type="ECO:0000256" key="1">
    <source>
        <dbReference type="SAM" id="MobiDB-lite"/>
    </source>
</evidence>
<feature type="compositionally biased region" description="Polar residues" evidence="1">
    <location>
        <begin position="47"/>
        <end position="58"/>
    </location>
</feature>
<feature type="compositionally biased region" description="Polar residues" evidence="1">
    <location>
        <begin position="1"/>
        <end position="12"/>
    </location>
</feature>